<feature type="compositionally biased region" description="Polar residues" evidence="1">
    <location>
        <begin position="68"/>
        <end position="81"/>
    </location>
</feature>
<dbReference type="AlphaFoldDB" id="A0A1A7X9A7"/>
<protein>
    <submittedName>
        <fullName evidence="2">Si:ch211-116m6.3</fullName>
    </submittedName>
</protein>
<organism evidence="2">
    <name type="scientific">Iconisemion striatum</name>
    <dbReference type="NCBI Taxonomy" id="60296"/>
    <lineage>
        <taxon>Eukaryota</taxon>
        <taxon>Metazoa</taxon>
        <taxon>Chordata</taxon>
        <taxon>Craniata</taxon>
        <taxon>Vertebrata</taxon>
        <taxon>Euteleostomi</taxon>
        <taxon>Actinopterygii</taxon>
        <taxon>Neopterygii</taxon>
        <taxon>Teleostei</taxon>
        <taxon>Neoteleostei</taxon>
        <taxon>Acanthomorphata</taxon>
        <taxon>Ovalentaria</taxon>
        <taxon>Atherinomorphae</taxon>
        <taxon>Cyprinodontiformes</taxon>
        <taxon>Nothobranchiidae</taxon>
        <taxon>Iconisemion</taxon>
    </lineage>
</organism>
<proteinExistence type="predicted"/>
<reference evidence="2" key="2">
    <citation type="submission" date="2016-06" db="EMBL/GenBank/DDBJ databases">
        <title>The genome of a short-lived fish provides insights into sex chromosome evolution and the genetic control of aging.</title>
        <authorList>
            <person name="Reichwald K."/>
            <person name="Felder M."/>
            <person name="Petzold A."/>
            <person name="Koch P."/>
            <person name="Groth M."/>
            <person name="Platzer M."/>
        </authorList>
    </citation>
    <scope>NUCLEOTIDE SEQUENCE</scope>
    <source>
        <tissue evidence="2">Brain</tissue>
    </source>
</reference>
<feature type="compositionally biased region" description="Basic and acidic residues" evidence="1">
    <location>
        <begin position="17"/>
        <end position="37"/>
    </location>
</feature>
<feature type="non-terminal residue" evidence="2">
    <location>
        <position position="1"/>
    </location>
</feature>
<evidence type="ECO:0000256" key="1">
    <source>
        <dbReference type="SAM" id="MobiDB-lite"/>
    </source>
</evidence>
<evidence type="ECO:0000313" key="2">
    <source>
        <dbReference type="EMBL" id="SBP14470.1"/>
    </source>
</evidence>
<dbReference type="EMBL" id="HADW01013070">
    <property type="protein sequence ID" value="SBP14470.1"/>
    <property type="molecule type" value="Transcribed_RNA"/>
</dbReference>
<feature type="region of interest" description="Disordered" evidence="1">
    <location>
        <begin position="1"/>
        <end position="37"/>
    </location>
</feature>
<name>A0A1A7X9A7_9TELE</name>
<feature type="non-terminal residue" evidence="2">
    <location>
        <position position="95"/>
    </location>
</feature>
<accession>A0A1A7X9A7</accession>
<feature type="region of interest" description="Disordered" evidence="1">
    <location>
        <begin position="66"/>
        <end position="95"/>
    </location>
</feature>
<sequence>DTPHHNEPAAQKRKPLHHDPKLKERKSEKETPVETKEEILEQKQYAENLIKSLEVISDSVFKKEPVISAQQSPNVNSLSSQQHERSECQATDAVE</sequence>
<gene>
    <name evidence="2" type="primary">SI:CH211-116M6.3</name>
</gene>
<reference evidence="2" key="1">
    <citation type="submission" date="2016-05" db="EMBL/GenBank/DDBJ databases">
        <authorList>
            <person name="Lavstsen T."/>
            <person name="Jespersen J.S."/>
        </authorList>
    </citation>
    <scope>NUCLEOTIDE SEQUENCE</scope>
    <source>
        <tissue evidence="2">Brain</tissue>
    </source>
</reference>